<dbReference type="PANTHER" id="PTHR35357:SF8">
    <property type="entry name" value="OS01G0111000 PROTEIN"/>
    <property type="match status" value="1"/>
</dbReference>
<dbReference type="GeneID" id="103485273"/>
<dbReference type="OrthoDB" id="773291at2759"/>
<dbReference type="InterPro" id="IPR035513">
    <property type="entry name" value="Invertase/methylesterase_inhib"/>
</dbReference>
<feature type="signal peptide" evidence="4">
    <location>
        <begin position="1"/>
        <end position="30"/>
    </location>
</feature>
<accession>A0A1S3B228</accession>
<evidence type="ECO:0000256" key="4">
    <source>
        <dbReference type="SAM" id="SignalP"/>
    </source>
</evidence>
<evidence type="ECO:0000313" key="8">
    <source>
        <dbReference type="RefSeq" id="XP_008441045.1"/>
    </source>
</evidence>
<evidence type="ECO:0000313" key="6">
    <source>
        <dbReference type="EnsemblPlants" id="MELO3C008049.2.1"/>
    </source>
</evidence>
<dbReference type="CDD" id="cd14859">
    <property type="entry name" value="PMEI_like"/>
    <property type="match status" value="1"/>
</dbReference>
<sequence>MGMKNFSISLIFFAIPLIFFHKNGVSLASADQTLIQKTCTNTLYYKLCMSSLKSDPSSLTADTKGLAIIMASIGAANATATSTYLSSQLPTSSSAATNANNNKTKLLRQCSEKYAFAAEALRESLKDLADETYDYAYMHVSAAADYANVCRDAFKGFPAVSYPAKLGRREEGLKRICRVVLGILDLLGW</sequence>
<organism evidence="7 8">
    <name type="scientific">Cucumis melo</name>
    <name type="common">Muskmelon</name>
    <dbReference type="NCBI Taxonomy" id="3656"/>
    <lineage>
        <taxon>Eukaryota</taxon>
        <taxon>Viridiplantae</taxon>
        <taxon>Streptophyta</taxon>
        <taxon>Embryophyta</taxon>
        <taxon>Tracheophyta</taxon>
        <taxon>Spermatophyta</taxon>
        <taxon>Magnoliopsida</taxon>
        <taxon>eudicotyledons</taxon>
        <taxon>Gunneridae</taxon>
        <taxon>Pentapetalae</taxon>
        <taxon>rosids</taxon>
        <taxon>fabids</taxon>
        <taxon>Cucurbitales</taxon>
        <taxon>Cucurbitaceae</taxon>
        <taxon>Benincaseae</taxon>
        <taxon>Cucumis</taxon>
    </lineage>
</organism>
<reference evidence="8" key="2">
    <citation type="submission" date="2025-04" db="UniProtKB">
        <authorList>
            <consortium name="RefSeq"/>
        </authorList>
    </citation>
    <scope>IDENTIFICATION</scope>
</reference>
<dbReference type="RefSeq" id="XP_008441045.1">
    <property type="nucleotide sequence ID" value="XM_008442823.2"/>
</dbReference>
<dbReference type="KEGG" id="cmo:103485273"/>
<evidence type="ECO:0000259" key="5">
    <source>
        <dbReference type="SMART" id="SM00856"/>
    </source>
</evidence>
<dbReference type="eggNOG" id="ENOG502RXIR">
    <property type="taxonomic scope" value="Eukaryota"/>
</dbReference>
<dbReference type="SUPFAM" id="SSF101148">
    <property type="entry name" value="Plant invertase/pectin methylesterase inhibitor"/>
    <property type="match status" value="1"/>
</dbReference>
<dbReference type="EnsemblPlants" id="MELO3C008049.2.1">
    <property type="protein sequence ID" value="MELO3C008049.2.1"/>
    <property type="gene ID" value="MELO3C008049.2"/>
</dbReference>
<dbReference type="InParanoid" id="A0A1S3B228"/>
<dbReference type="AlphaFoldDB" id="A0A1S3B228"/>
<evidence type="ECO:0000256" key="2">
    <source>
        <dbReference type="ARBA" id="ARBA00023157"/>
    </source>
</evidence>
<dbReference type="PANTHER" id="PTHR35357">
    <property type="entry name" value="OS02G0537100 PROTEIN"/>
    <property type="match status" value="1"/>
</dbReference>
<dbReference type="Pfam" id="PF04043">
    <property type="entry name" value="PMEI"/>
    <property type="match status" value="1"/>
</dbReference>
<protein>
    <submittedName>
        <fullName evidence="8">Cell wall / vacuolar inhibitor of fructosidase 2</fullName>
    </submittedName>
</protein>
<proteinExistence type="inferred from homology"/>
<dbReference type="SMR" id="A0A1S3B228"/>
<evidence type="ECO:0000256" key="1">
    <source>
        <dbReference type="ARBA" id="ARBA00022729"/>
    </source>
</evidence>
<keyword evidence="2" id="KW-1015">Disulfide bond</keyword>
<feature type="domain" description="Pectinesterase inhibitor" evidence="5">
    <location>
        <begin position="30"/>
        <end position="183"/>
    </location>
</feature>
<evidence type="ECO:0000256" key="3">
    <source>
        <dbReference type="ARBA" id="ARBA00038471"/>
    </source>
</evidence>
<dbReference type="Gramene" id="MELO3C008049.2.1">
    <property type="protein sequence ID" value="MELO3C008049.2.1"/>
    <property type="gene ID" value="MELO3C008049.2"/>
</dbReference>
<keyword evidence="7" id="KW-1185">Reference proteome</keyword>
<dbReference type="InterPro" id="IPR006501">
    <property type="entry name" value="Pectinesterase_inhib_dom"/>
</dbReference>
<feature type="chain" id="PRO_5044565032" evidence="4">
    <location>
        <begin position="31"/>
        <end position="189"/>
    </location>
</feature>
<name>A0A1S3B228_CUCME</name>
<dbReference type="Gene3D" id="1.20.140.40">
    <property type="entry name" value="Invertase/pectin methylesterase inhibitor family protein"/>
    <property type="match status" value="1"/>
</dbReference>
<dbReference type="GO" id="GO:0004857">
    <property type="term" value="F:enzyme inhibitor activity"/>
    <property type="evidence" value="ECO:0007669"/>
    <property type="project" value="EnsemblPlants"/>
</dbReference>
<dbReference type="SMART" id="SM00856">
    <property type="entry name" value="PMEI"/>
    <property type="match status" value="1"/>
</dbReference>
<dbReference type="NCBIfam" id="TIGR01614">
    <property type="entry name" value="PME_inhib"/>
    <property type="match status" value="1"/>
</dbReference>
<gene>
    <name evidence="8" type="primary">LOC103485273</name>
    <name evidence="6" type="synonym">103485273</name>
</gene>
<keyword evidence="1 4" id="KW-0732">Signal</keyword>
<evidence type="ECO:0000313" key="7">
    <source>
        <dbReference type="Proteomes" id="UP001652600"/>
    </source>
</evidence>
<comment type="similarity">
    <text evidence="3">Belongs to the PMEI family.</text>
</comment>
<reference evidence="6" key="1">
    <citation type="submission" date="2023-03" db="UniProtKB">
        <authorList>
            <consortium name="EnsemblPlants"/>
        </authorList>
    </citation>
    <scope>IDENTIFICATION</scope>
</reference>
<dbReference type="Proteomes" id="UP001652600">
    <property type="component" value="Chromosome 8"/>
</dbReference>